<name>A0A915JGS0_ROMCU</name>
<dbReference type="CDD" id="cd03384">
    <property type="entry name" value="PAP2_wunen"/>
    <property type="match status" value="1"/>
</dbReference>
<dbReference type="PANTHER" id="PTHR10165:SF103">
    <property type="entry name" value="PHOSPHOLIPID PHOSPHATASE HOMOLOG 1.2 HOMOLOG"/>
    <property type="match status" value="1"/>
</dbReference>
<protein>
    <submittedName>
        <fullName evidence="9">Phosphatidic acid phosphatase type 2/haloperoxidase domain-containing protein</fullName>
    </submittedName>
</protein>
<dbReference type="InterPro" id="IPR036938">
    <property type="entry name" value="PAP2/HPO_sf"/>
</dbReference>
<evidence type="ECO:0000313" key="9">
    <source>
        <dbReference type="WBParaSite" id="nRc.2.0.1.t24968-RA"/>
    </source>
</evidence>
<comment type="subcellular location">
    <subcellularLocation>
        <location evidence="1">Membrane</location>
        <topology evidence="1">Multi-pass membrane protein</topology>
    </subcellularLocation>
</comment>
<dbReference type="OMA" id="FISICKP"/>
<evidence type="ECO:0000256" key="4">
    <source>
        <dbReference type="ARBA" id="ARBA00022989"/>
    </source>
</evidence>
<dbReference type="Gene3D" id="1.20.144.10">
    <property type="entry name" value="Phosphatidic acid phosphatase type 2/haloperoxidase"/>
    <property type="match status" value="1"/>
</dbReference>
<dbReference type="Proteomes" id="UP000887565">
    <property type="component" value="Unplaced"/>
</dbReference>
<keyword evidence="4 6" id="KW-1133">Transmembrane helix</keyword>
<dbReference type="GO" id="GO:0005886">
    <property type="term" value="C:plasma membrane"/>
    <property type="evidence" value="ECO:0007669"/>
    <property type="project" value="TreeGrafter"/>
</dbReference>
<feature type="transmembrane region" description="Helical" evidence="6">
    <location>
        <begin position="131"/>
        <end position="149"/>
    </location>
</feature>
<dbReference type="GO" id="GO:0007165">
    <property type="term" value="P:signal transduction"/>
    <property type="evidence" value="ECO:0007669"/>
    <property type="project" value="TreeGrafter"/>
</dbReference>
<keyword evidence="5 6" id="KW-0472">Membrane</keyword>
<evidence type="ECO:0000256" key="2">
    <source>
        <dbReference type="ARBA" id="ARBA00008816"/>
    </source>
</evidence>
<sequence length="216" mass="24872">MKNHSTHSLSTHSRLLQFRIPVQERILLRRRFDLLPVYSFNSYIVQFVSFRTCHTDISGYFLFGAALCQSLSNVAKYSVGRLRPHFISICKPSFNISICVNHTYIEEPHCMGDPRRVREGRLSFPSGHSSFAFYTMMFAIFYIQAQLLWPTVRLLLKPLVQFTLLCLALATALSRISNYKHHWSDVLAGSILGISCATVMVRVFSQNTLQCYRKSH</sequence>
<dbReference type="SMART" id="SM00014">
    <property type="entry name" value="acidPPc"/>
    <property type="match status" value="1"/>
</dbReference>
<keyword evidence="3 6" id="KW-0812">Transmembrane</keyword>
<accession>A0A915JGS0</accession>
<feature type="transmembrane region" description="Helical" evidence="6">
    <location>
        <begin position="155"/>
        <end position="174"/>
    </location>
</feature>
<evidence type="ECO:0000256" key="6">
    <source>
        <dbReference type="SAM" id="Phobius"/>
    </source>
</evidence>
<dbReference type="Pfam" id="PF01569">
    <property type="entry name" value="PAP2"/>
    <property type="match status" value="1"/>
</dbReference>
<dbReference type="SUPFAM" id="SSF48317">
    <property type="entry name" value="Acid phosphatase/Vanadium-dependent haloperoxidase"/>
    <property type="match status" value="1"/>
</dbReference>
<reference evidence="9" key="1">
    <citation type="submission" date="2022-11" db="UniProtKB">
        <authorList>
            <consortium name="WormBaseParasite"/>
        </authorList>
    </citation>
    <scope>IDENTIFICATION</scope>
</reference>
<evidence type="ECO:0000313" key="8">
    <source>
        <dbReference type="Proteomes" id="UP000887565"/>
    </source>
</evidence>
<organism evidence="8 9">
    <name type="scientific">Romanomermis culicivorax</name>
    <name type="common">Nematode worm</name>
    <dbReference type="NCBI Taxonomy" id="13658"/>
    <lineage>
        <taxon>Eukaryota</taxon>
        <taxon>Metazoa</taxon>
        <taxon>Ecdysozoa</taxon>
        <taxon>Nematoda</taxon>
        <taxon>Enoplea</taxon>
        <taxon>Dorylaimia</taxon>
        <taxon>Mermithida</taxon>
        <taxon>Mermithoidea</taxon>
        <taxon>Mermithidae</taxon>
        <taxon>Romanomermis</taxon>
    </lineage>
</organism>
<evidence type="ECO:0000256" key="5">
    <source>
        <dbReference type="ARBA" id="ARBA00023136"/>
    </source>
</evidence>
<comment type="similarity">
    <text evidence="2">Belongs to the PA-phosphatase related phosphoesterase family.</text>
</comment>
<dbReference type="GO" id="GO:0046839">
    <property type="term" value="P:phospholipid dephosphorylation"/>
    <property type="evidence" value="ECO:0007669"/>
    <property type="project" value="TreeGrafter"/>
</dbReference>
<evidence type="ECO:0000259" key="7">
    <source>
        <dbReference type="SMART" id="SM00014"/>
    </source>
</evidence>
<evidence type="ECO:0000256" key="3">
    <source>
        <dbReference type="ARBA" id="ARBA00022692"/>
    </source>
</evidence>
<dbReference type="GO" id="GO:0006644">
    <property type="term" value="P:phospholipid metabolic process"/>
    <property type="evidence" value="ECO:0007669"/>
    <property type="project" value="InterPro"/>
</dbReference>
<evidence type="ECO:0000256" key="1">
    <source>
        <dbReference type="ARBA" id="ARBA00004141"/>
    </source>
</evidence>
<dbReference type="InterPro" id="IPR043216">
    <property type="entry name" value="PAP-like"/>
</dbReference>
<dbReference type="AlphaFoldDB" id="A0A915JGS0"/>
<feature type="transmembrane region" description="Helical" evidence="6">
    <location>
        <begin position="186"/>
        <end position="205"/>
    </location>
</feature>
<dbReference type="PANTHER" id="PTHR10165">
    <property type="entry name" value="LIPID PHOSPHATE PHOSPHATASE"/>
    <property type="match status" value="1"/>
</dbReference>
<feature type="domain" description="Phosphatidic acid phosphatase type 2/haloperoxidase" evidence="7">
    <location>
        <begin position="58"/>
        <end position="201"/>
    </location>
</feature>
<dbReference type="InterPro" id="IPR000326">
    <property type="entry name" value="PAP2/HPO"/>
</dbReference>
<dbReference type="GO" id="GO:0008195">
    <property type="term" value="F:phosphatidate phosphatase activity"/>
    <property type="evidence" value="ECO:0007669"/>
    <property type="project" value="TreeGrafter"/>
</dbReference>
<keyword evidence="8" id="KW-1185">Reference proteome</keyword>
<dbReference type="WBParaSite" id="nRc.2.0.1.t24968-RA">
    <property type="protein sequence ID" value="nRc.2.0.1.t24968-RA"/>
    <property type="gene ID" value="nRc.2.0.1.g24968"/>
</dbReference>
<proteinExistence type="inferred from homology"/>